<organism evidence="1 2">
    <name type="scientific">Nocardioides plantarum</name>
    <dbReference type="NCBI Taxonomy" id="29299"/>
    <lineage>
        <taxon>Bacteria</taxon>
        <taxon>Bacillati</taxon>
        <taxon>Actinomycetota</taxon>
        <taxon>Actinomycetes</taxon>
        <taxon>Propionibacteriales</taxon>
        <taxon>Nocardioidaceae</taxon>
        <taxon>Nocardioides</taxon>
    </lineage>
</organism>
<name>A0ABV5KH12_9ACTN</name>
<dbReference type="EMBL" id="JBHMDG010000028">
    <property type="protein sequence ID" value="MFB9315050.1"/>
    <property type="molecule type" value="Genomic_DNA"/>
</dbReference>
<accession>A0ABV5KH12</accession>
<evidence type="ECO:0008006" key="3">
    <source>
        <dbReference type="Google" id="ProtNLM"/>
    </source>
</evidence>
<protein>
    <recommendedName>
        <fullName evidence="3">ATP-dependent endonuclease</fullName>
    </recommendedName>
</protein>
<comment type="caution">
    <text evidence="1">The sequence shown here is derived from an EMBL/GenBank/DDBJ whole genome shotgun (WGS) entry which is preliminary data.</text>
</comment>
<dbReference type="Proteomes" id="UP001589750">
    <property type="component" value="Unassembled WGS sequence"/>
</dbReference>
<evidence type="ECO:0000313" key="2">
    <source>
        <dbReference type="Proteomes" id="UP001589750"/>
    </source>
</evidence>
<sequence length="170" mass="18523">MRTVLVEGESDRRALRTLALRLGVAVPEVVVMNGITNLRAHLVGRTAVLLLHDLAETTYVDRVLADSPADVRRFVCDADLEDELIRAVGVEGMLAVVDAHGERAAYDLMAQQPAQRDRPDAERLRRWLGARSGHKISYAGYLAEAVPVGSVPAPLGDLLLSCGRWSRDGC</sequence>
<reference evidence="1 2" key="1">
    <citation type="submission" date="2024-09" db="EMBL/GenBank/DDBJ databases">
        <authorList>
            <person name="Sun Q."/>
            <person name="Mori K."/>
        </authorList>
    </citation>
    <scope>NUCLEOTIDE SEQUENCE [LARGE SCALE GENOMIC DNA]</scope>
    <source>
        <strain evidence="1 2">JCM 9626</strain>
    </source>
</reference>
<evidence type="ECO:0000313" key="1">
    <source>
        <dbReference type="EMBL" id="MFB9315050.1"/>
    </source>
</evidence>
<keyword evidence="2" id="KW-1185">Reference proteome</keyword>
<proteinExistence type="predicted"/>
<dbReference type="RefSeq" id="WP_140007351.1">
    <property type="nucleotide sequence ID" value="NZ_JBHMDG010000028.1"/>
</dbReference>
<gene>
    <name evidence="1" type="ORF">ACFFRI_18500</name>
</gene>